<keyword evidence="4" id="KW-0813">Transport</keyword>
<comment type="caution">
    <text evidence="24">The sequence shown here is derived from an EMBL/GenBank/DDBJ whole genome shotgun (WGS) entry which is preliminary data.</text>
</comment>
<evidence type="ECO:0000256" key="7">
    <source>
        <dbReference type="ARBA" id="ARBA00022617"/>
    </source>
</evidence>
<evidence type="ECO:0000256" key="8">
    <source>
        <dbReference type="ARBA" id="ARBA00022660"/>
    </source>
</evidence>
<accession>A0A4Q0ZLI1</accession>
<dbReference type="InterPro" id="IPR032858">
    <property type="entry name" value="CcoP_N"/>
</dbReference>
<dbReference type="OrthoDB" id="9811281at2"/>
<gene>
    <name evidence="24" type="ORF">CRU90_06475</name>
</gene>
<keyword evidence="6" id="KW-0997">Cell inner membrane</keyword>
<dbReference type="PIRSF" id="PIRSF000006">
    <property type="entry name" value="Cbb3-Cox_fixP"/>
    <property type="match status" value="1"/>
</dbReference>
<comment type="subcellular location">
    <subcellularLocation>
        <location evidence="1">Cell inner membrane</location>
    </subcellularLocation>
</comment>
<comment type="cofactor">
    <cofactor evidence="21">
        <name>heme c</name>
        <dbReference type="ChEBI" id="CHEBI:61717"/>
    </cofactor>
    <text evidence="21">Binds 2 heme C groups per subunit.</text>
</comment>
<dbReference type="AlphaFoldDB" id="A0A4Q0ZLI1"/>
<evidence type="ECO:0000256" key="13">
    <source>
        <dbReference type="ARBA" id="ARBA00022982"/>
    </source>
</evidence>
<dbReference type="GO" id="GO:0009055">
    <property type="term" value="F:electron transfer activity"/>
    <property type="evidence" value="ECO:0007669"/>
    <property type="project" value="InterPro"/>
</dbReference>
<keyword evidence="14 22" id="KW-1133">Transmembrane helix</keyword>
<dbReference type="Gene3D" id="6.10.280.130">
    <property type="match status" value="1"/>
</dbReference>
<evidence type="ECO:0000259" key="23">
    <source>
        <dbReference type="PROSITE" id="PS51007"/>
    </source>
</evidence>
<evidence type="ECO:0000256" key="17">
    <source>
        <dbReference type="ARBA" id="ARBA00023065"/>
    </source>
</evidence>
<keyword evidence="7 21" id="KW-0349">Heme</keyword>
<dbReference type="GO" id="GO:0005506">
    <property type="term" value="F:iron ion binding"/>
    <property type="evidence" value="ECO:0007669"/>
    <property type="project" value="InterPro"/>
</dbReference>
<keyword evidence="12" id="KW-0375">Hydrogen ion transport</keyword>
<dbReference type="Proteomes" id="UP000290870">
    <property type="component" value="Unassembled WGS sequence"/>
</dbReference>
<dbReference type="GO" id="GO:0020037">
    <property type="term" value="F:heme binding"/>
    <property type="evidence" value="ECO:0007669"/>
    <property type="project" value="InterPro"/>
</dbReference>
<proteinExistence type="inferred from homology"/>
<evidence type="ECO:0000256" key="14">
    <source>
        <dbReference type="ARBA" id="ARBA00022989"/>
    </source>
</evidence>
<keyword evidence="17" id="KW-0406">Ion transport</keyword>
<dbReference type="PANTHER" id="PTHR33751:SF1">
    <property type="entry name" value="CBB3-TYPE CYTOCHROME C OXIDASE SUBUNIT FIXP"/>
    <property type="match status" value="1"/>
</dbReference>
<keyword evidence="15" id="KW-0560">Oxidoreductase</keyword>
<evidence type="ECO:0000256" key="15">
    <source>
        <dbReference type="ARBA" id="ARBA00023002"/>
    </source>
</evidence>
<keyword evidence="18 22" id="KW-0472">Membrane</keyword>
<evidence type="ECO:0000256" key="9">
    <source>
        <dbReference type="ARBA" id="ARBA00022692"/>
    </source>
</evidence>
<dbReference type="Pfam" id="PF13442">
    <property type="entry name" value="Cytochrome_CBB3"/>
    <property type="match status" value="2"/>
</dbReference>
<organism evidence="24 25">
    <name type="scientific">Arcobacter cloacae</name>
    <dbReference type="NCBI Taxonomy" id="1054034"/>
    <lineage>
        <taxon>Bacteria</taxon>
        <taxon>Pseudomonadati</taxon>
        <taxon>Campylobacterota</taxon>
        <taxon>Epsilonproteobacteria</taxon>
        <taxon>Campylobacterales</taxon>
        <taxon>Arcobacteraceae</taxon>
        <taxon>Arcobacter</taxon>
    </lineage>
</organism>
<dbReference type="GO" id="GO:0005886">
    <property type="term" value="C:plasma membrane"/>
    <property type="evidence" value="ECO:0007669"/>
    <property type="project" value="UniProtKB-SubCell"/>
</dbReference>
<evidence type="ECO:0000256" key="16">
    <source>
        <dbReference type="ARBA" id="ARBA00023004"/>
    </source>
</evidence>
<dbReference type="InterPro" id="IPR008168">
    <property type="entry name" value="Cyt_C_IC"/>
</dbReference>
<dbReference type="EMBL" id="PDJZ01000005">
    <property type="protein sequence ID" value="RXJ84506.1"/>
    <property type="molecule type" value="Genomic_DNA"/>
</dbReference>
<dbReference type="GO" id="GO:0016491">
    <property type="term" value="F:oxidoreductase activity"/>
    <property type="evidence" value="ECO:0007669"/>
    <property type="project" value="UniProtKB-KW"/>
</dbReference>
<sequence>MKSMVIGGIILIIALLAGTYFAAGDAFNGDDYINSLTMLGAVAIITITVFVALKYVNQMKNDTASGELAEEKWDGIGEYKNPIPTGWGLAFIGTILWMFWYFTVGYPINGFSQIGQWNEETLEYNAKFEKKWENPSEETLKAMGQSLFLVQCAPCHGVDGEGIGGKAQDLTKRMSKDQIVHVIKNGSNYLASSYPGGMPPMMLTEEAEINEVAEYIANGFKGEQPVSYAVCAGCHGADGEGIAFVAPNIRAYDDALVMAVLKDGKKGNIGAMPSFSGRLNETQEKALASYIRSLGE</sequence>
<dbReference type="RefSeq" id="WP_128986463.1">
    <property type="nucleotide sequence ID" value="NZ_PDJZ01000005.1"/>
</dbReference>
<keyword evidence="9 22" id="KW-0812">Transmembrane</keyword>
<dbReference type="InterPro" id="IPR036909">
    <property type="entry name" value="Cyt_c-like_dom_sf"/>
</dbReference>
<keyword evidence="10 20" id="KW-0479">Metal-binding</keyword>
<dbReference type="Gene3D" id="1.10.760.10">
    <property type="entry name" value="Cytochrome c-like domain"/>
    <property type="match status" value="2"/>
</dbReference>
<feature type="binding site" description="axial binding residue" evidence="20">
    <location>
        <position position="272"/>
    </location>
    <ligand>
        <name>heme c</name>
        <dbReference type="ChEBI" id="CHEBI:61717"/>
        <label>1</label>
    </ligand>
    <ligandPart>
        <name>Fe</name>
        <dbReference type="ChEBI" id="CHEBI:18248"/>
    </ligandPart>
</feature>
<evidence type="ECO:0000256" key="12">
    <source>
        <dbReference type="ARBA" id="ARBA00022781"/>
    </source>
</evidence>
<evidence type="ECO:0000256" key="11">
    <source>
        <dbReference type="ARBA" id="ARBA00022737"/>
    </source>
</evidence>
<dbReference type="InterPro" id="IPR038414">
    <property type="entry name" value="CcoP_N_sf"/>
</dbReference>
<feature type="transmembrane region" description="Helical" evidence="22">
    <location>
        <begin position="87"/>
        <end position="108"/>
    </location>
</feature>
<comment type="similarity">
    <text evidence="3">Belongs to the CcoP / FixP family.</text>
</comment>
<evidence type="ECO:0000256" key="2">
    <source>
        <dbReference type="ARBA" id="ARBA00004673"/>
    </source>
</evidence>
<reference evidence="24 25" key="1">
    <citation type="submission" date="2017-10" db="EMBL/GenBank/DDBJ databases">
        <title>Genomics of the genus Arcobacter.</title>
        <authorList>
            <person name="Perez-Cataluna A."/>
            <person name="Figueras M.J."/>
        </authorList>
    </citation>
    <scope>NUCLEOTIDE SEQUENCE [LARGE SCALE GENOMIC DNA]</scope>
    <source>
        <strain evidence="24 25">F26</strain>
    </source>
</reference>
<evidence type="ECO:0000256" key="5">
    <source>
        <dbReference type="ARBA" id="ARBA00022475"/>
    </source>
</evidence>
<dbReference type="PROSITE" id="PS51007">
    <property type="entry name" value="CYTC"/>
    <property type="match status" value="1"/>
</dbReference>
<keyword evidence="13" id="KW-0249">Electron transport</keyword>
<feature type="domain" description="Cytochrome c" evidence="23">
    <location>
        <begin position="139"/>
        <end position="295"/>
    </location>
</feature>
<dbReference type="PRINTS" id="PR00605">
    <property type="entry name" value="CYTCHROMECIC"/>
</dbReference>
<feature type="binding site" description="covalent" evidence="21">
    <location>
        <position position="155"/>
    </location>
    <ligand>
        <name>heme c</name>
        <dbReference type="ChEBI" id="CHEBI:61717"/>
        <label>1</label>
    </ligand>
</feature>
<keyword evidence="5" id="KW-1003">Cell membrane</keyword>
<evidence type="ECO:0000256" key="20">
    <source>
        <dbReference type="PIRSR" id="PIRSR000006-1"/>
    </source>
</evidence>
<dbReference type="GO" id="GO:0006119">
    <property type="term" value="P:oxidative phosphorylation"/>
    <property type="evidence" value="ECO:0007669"/>
    <property type="project" value="UniProtKB-UniPathway"/>
</dbReference>
<evidence type="ECO:0000256" key="18">
    <source>
        <dbReference type="ARBA" id="ARBA00023136"/>
    </source>
</evidence>
<evidence type="ECO:0000256" key="1">
    <source>
        <dbReference type="ARBA" id="ARBA00004533"/>
    </source>
</evidence>
<protein>
    <recommendedName>
        <fullName evidence="19">Cytochrome c oxidase subunit III</fullName>
    </recommendedName>
</protein>
<feature type="binding site" description="covalent" evidence="21">
    <location>
        <position position="152"/>
    </location>
    <ligand>
        <name>heme c</name>
        <dbReference type="ChEBI" id="CHEBI:61717"/>
        <label>1</label>
    </ligand>
</feature>
<evidence type="ECO:0000256" key="4">
    <source>
        <dbReference type="ARBA" id="ARBA00022448"/>
    </source>
</evidence>
<dbReference type="InterPro" id="IPR009056">
    <property type="entry name" value="Cyt_c-like_dom"/>
</dbReference>
<evidence type="ECO:0000256" key="22">
    <source>
        <dbReference type="SAM" id="Phobius"/>
    </source>
</evidence>
<dbReference type="InterPro" id="IPR050597">
    <property type="entry name" value="Cytochrome_c_Oxidase_Subunit"/>
</dbReference>
<dbReference type="UniPathway" id="UPA00705"/>
<dbReference type="InterPro" id="IPR004678">
    <property type="entry name" value="Cyt_c_oxidase_cbb3_su3"/>
</dbReference>
<feature type="transmembrane region" description="Helical" evidence="22">
    <location>
        <begin position="33"/>
        <end position="53"/>
    </location>
</feature>
<keyword evidence="16 20" id="KW-0408">Iron</keyword>
<name>A0A4Q0ZLI1_9BACT</name>
<evidence type="ECO:0000256" key="19">
    <source>
        <dbReference type="ARBA" id="ARBA00029635"/>
    </source>
</evidence>
<feature type="binding site" description="axial binding residue" evidence="20">
    <location>
        <position position="198"/>
    </location>
    <ligand>
        <name>heme c</name>
        <dbReference type="ChEBI" id="CHEBI:61717"/>
        <label>2</label>
    </ligand>
    <ligandPart>
        <name>Fe</name>
        <dbReference type="ChEBI" id="CHEBI:18248"/>
    </ligandPart>
</feature>
<dbReference type="Pfam" id="PF14715">
    <property type="entry name" value="FixP_N"/>
    <property type="match status" value="1"/>
</dbReference>
<feature type="binding site" description="covalent" evidence="21">
    <location>
        <position position="234"/>
    </location>
    <ligand>
        <name>heme c</name>
        <dbReference type="ChEBI" id="CHEBI:61717"/>
        <label>2</label>
    </ligand>
</feature>
<feature type="binding site" description="covalent" evidence="21">
    <location>
        <position position="231"/>
    </location>
    <ligand>
        <name>heme c</name>
        <dbReference type="ChEBI" id="CHEBI:61717"/>
        <label>2</label>
    </ligand>
</feature>
<keyword evidence="11" id="KW-0677">Repeat</keyword>
<evidence type="ECO:0000313" key="24">
    <source>
        <dbReference type="EMBL" id="RXJ84506.1"/>
    </source>
</evidence>
<evidence type="ECO:0000256" key="21">
    <source>
        <dbReference type="PIRSR" id="PIRSR000006-2"/>
    </source>
</evidence>
<feature type="binding site" description="axial binding residue" evidence="20">
    <location>
        <position position="156"/>
    </location>
    <ligand>
        <name>heme c</name>
        <dbReference type="ChEBI" id="CHEBI:61717"/>
        <label>1</label>
    </ligand>
    <ligandPart>
        <name>Fe</name>
        <dbReference type="ChEBI" id="CHEBI:18248"/>
    </ligandPart>
</feature>
<dbReference type="SUPFAM" id="SSF46626">
    <property type="entry name" value="Cytochrome c"/>
    <property type="match status" value="2"/>
</dbReference>
<dbReference type="PANTHER" id="PTHR33751">
    <property type="entry name" value="CBB3-TYPE CYTOCHROME C OXIDASE SUBUNIT FIXP"/>
    <property type="match status" value="1"/>
</dbReference>
<evidence type="ECO:0000256" key="10">
    <source>
        <dbReference type="ARBA" id="ARBA00022723"/>
    </source>
</evidence>
<dbReference type="GO" id="GO:1902600">
    <property type="term" value="P:proton transmembrane transport"/>
    <property type="evidence" value="ECO:0007669"/>
    <property type="project" value="UniProtKB-KW"/>
</dbReference>
<feature type="binding site" description="axial binding residue" evidence="20">
    <location>
        <position position="235"/>
    </location>
    <ligand>
        <name>heme c</name>
        <dbReference type="ChEBI" id="CHEBI:61717"/>
        <label>2</label>
    </ligand>
    <ligandPart>
        <name>Fe</name>
        <dbReference type="ChEBI" id="CHEBI:18248"/>
    </ligandPart>
</feature>
<evidence type="ECO:0000256" key="6">
    <source>
        <dbReference type="ARBA" id="ARBA00022519"/>
    </source>
</evidence>
<evidence type="ECO:0000256" key="3">
    <source>
        <dbReference type="ARBA" id="ARBA00006113"/>
    </source>
</evidence>
<evidence type="ECO:0000313" key="25">
    <source>
        <dbReference type="Proteomes" id="UP000290870"/>
    </source>
</evidence>
<keyword evidence="8" id="KW-0679">Respiratory chain</keyword>
<comment type="pathway">
    <text evidence="2">Energy metabolism; oxidative phosphorylation.</text>
</comment>